<keyword evidence="2" id="KW-1185">Reference proteome</keyword>
<organism evidence="1 2">
    <name type="scientific">Aliibacillus thermotolerans</name>
    <dbReference type="NCBI Taxonomy" id="1834418"/>
    <lineage>
        <taxon>Bacteria</taxon>
        <taxon>Bacillati</taxon>
        <taxon>Bacillota</taxon>
        <taxon>Bacilli</taxon>
        <taxon>Bacillales</taxon>
        <taxon>Bacillaceae</taxon>
        <taxon>Aliibacillus</taxon>
    </lineage>
</organism>
<evidence type="ECO:0000313" key="2">
    <source>
        <dbReference type="Proteomes" id="UP001596143"/>
    </source>
</evidence>
<proteinExistence type="predicted"/>
<protein>
    <submittedName>
        <fullName evidence="1">Uncharacterized protein</fullName>
    </submittedName>
</protein>
<comment type="caution">
    <text evidence="1">The sequence shown here is derived from an EMBL/GenBank/DDBJ whole genome shotgun (WGS) entry which is preliminary data.</text>
</comment>
<reference evidence="2" key="1">
    <citation type="journal article" date="2019" name="Int. J. Syst. Evol. Microbiol.">
        <title>The Global Catalogue of Microorganisms (GCM) 10K type strain sequencing project: providing services to taxonomists for standard genome sequencing and annotation.</title>
        <authorList>
            <consortium name="The Broad Institute Genomics Platform"/>
            <consortium name="The Broad Institute Genome Sequencing Center for Infectious Disease"/>
            <person name="Wu L."/>
            <person name="Ma J."/>
        </authorList>
    </citation>
    <scope>NUCLEOTIDE SEQUENCE [LARGE SCALE GENOMIC DNA]</scope>
    <source>
        <strain evidence="2">CGMCC 1.15790</strain>
    </source>
</reference>
<dbReference type="EMBL" id="JBHSPF010000011">
    <property type="protein sequence ID" value="MFC5627667.1"/>
    <property type="molecule type" value="Genomic_DNA"/>
</dbReference>
<accession>A0ABW0U2G5</accession>
<evidence type="ECO:0000313" key="1">
    <source>
        <dbReference type="EMBL" id="MFC5627667.1"/>
    </source>
</evidence>
<dbReference type="Proteomes" id="UP001596143">
    <property type="component" value="Unassembled WGS sequence"/>
</dbReference>
<dbReference type="RefSeq" id="WP_270898239.1">
    <property type="nucleotide sequence ID" value="NZ_JBHSPF010000011.1"/>
</dbReference>
<gene>
    <name evidence="1" type="ORF">ACFPTR_01980</name>
</gene>
<sequence length="67" mass="7939">MEERGKKSFFDFCPVLKRSSAWLLELDKEKRRRLITSDKRCDAHDVLASPFLTKSGLQYFFVFFCAE</sequence>
<name>A0ABW0U2G5_9BACI</name>